<dbReference type="AlphaFoldDB" id="A0A5N6NX94"/>
<keyword evidence="1" id="KW-0472">Membrane</keyword>
<sequence>MVFNNVQPNIKTVVSIAVTVVTAAVSVAAIMVICGSEIGCHGVGRIYRRKAETYNSEGNEIRDENMAPAKGVAAIDQSVRSNLSHWMQ</sequence>
<reference evidence="2 3" key="1">
    <citation type="submission" date="2019-05" db="EMBL/GenBank/DDBJ databases">
        <title>Mikania micrantha, genome provides insights into the molecular mechanism of rapid growth.</title>
        <authorList>
            <person name="Liu B."/>
        </authorList>
    </citation>
    <scope>NUCLEOTIDE SEQUENCE [LARGE SCALE GENOMIC DNA]</scope>
    <source>
        <strain evidence="2">NLD-2019</strain>
        <tissue evidence="2">Leaf</tissue>
    </source>
</reference>
<protein>
    <submittedName>
        <fullName evidence="2">Uncharacterized protein</fullName>
    </submittedName>
</protein>
<feature type="transmembrane region" description="Helical" evidence="1">
    <location>
        <begin position="12"/>
        <end position="40"/>
    </location>
</feature>
<evidence type="ECO:0000313" key="2">
    <source>
        <dbReference type="EMBL" id="KAD5507590.1"/>
    </source>
</evidence>
<accession>A0A5N6NX94</accession>
<evidence type="ECO:0000256" key="1">
    <source>
        <dbReference type="SAM" id="Phobius"/>
    </source>
</evidence>
<evidence type="ECO:0000313" key="3">
    <source>
        <dbReference type="Proteomes" id="UP000326396"/>
    </source>
</evidence>
<organism evidence="2 3">
    <name type="scientific">Mikania micrantha</name>
    <name type="common">bitter vine</name>
    <dbReference type="NCBI Taxonomy" id="192012"/>
    <lineage>
        <taxon>Eukaryota</taxon>
        <taxon>Viridiplantae</taxon>
        <taxon>Streptophyta</taxon>
        <taxon>Embryophyta</taxon>
        <taxon>Tracheophyta</taxon>
        <taxon>Spermatophyta</taxon>
        <taxon>Magnoliopsida</taxon>
        <taxon>eudicotyledons</taxon>
        <taxon>Gunneridae</taxon>
        <taxon>Pentapetalae</taxon>
        <taxon>asterids</taxon>
        <taxon>campanulids</taxon>
        <taxon>Asterales</taxon>
        <taxon>Asteraceae</taxon>
        <taxon>Asteroideae</taxon>
        <taxon>Heliantheae alliance</taxon>
        <taxon>Eupatorieae</taxon>
        <taxon>Mikania</taxon>
    </lineage>
</organism>
<dbReference type="EMBL" id="SZYD01000008">
    <property type="protein sequence ID" value="KAD5507590.1"/>
    <property type="molecule type" value="Genomic_DNA"/>
</dbReference>
<proteinExistence type="predicted"/>
<dbReference type="Proteomes" id="UP000326396">
    <property type="component" value="Linkage Group LG16"/>
</dbReference>
<keyword evidence="1" id="KW-0812">Transmembrane</keyword>
<gene>
    <name evidence="2" type="ORF">E3N88_15293</name>
</gene>
<name>A0A5N6NX94_9ASTR</name>
<keyword evidence="3" id="KW-1185">Reference proteome</keyword>
<keyword evidence="1" id="KW-1133">Transmembrane helix</keyword>
<comment type="caution">
    <text evidence="2">The sequence shown here is derived from an EMBL/GenBank/DDBJ whole genome shotgun (WGS) entry which is preliminary data.</text>
</comment>